<gene>
    <name evidence="2" type="ORF">BSAL_65495</name>
</gene>
<feature type="coiled-coil region" evidence="1">
    <location>
        <begin position="49"/>
        <end position="99"/>
    </location>
</feature>
<proteinExistence type="predicted"/>
<evidence type="ECO:0000313" key="3">
    <source>
        <dbReference type="Proteomes" id="UP000051952"/>
    </source>
</evidence>
<evidence type="ECO:0000256" key="1">
    <source>
        <dbReference type="SAM" id="Coils"/>
    </source>
</evidence>
<sequence length="239" mass="27351">MSDDILEYLESKPLVGFQMDATHLHNVLQSIVRSQQQTAQNQTVISRRLQGLEGAVQDINDRIAQMETVVSRVGGGDEVRSLKAHVQDLSAVVDNLSRQALPEVRRACDDIRRSINPLERNVQQLHQALGPLETSQETLRQYVDDIAKDSQNTVRLLSSQVAQVQQQTDEIDRELSIRLNATFNSFIKRLGLSKPRKKHFVNTWMTLRKIRRILSVFSRAKWPKFSNRLMRLIESGKLS</sequence>
<dbReference type="EMBL" id="CYKH01000397">
    <property type="protein sequence ID" value="CUF75244.1"/>
    <property type="molecule type" value="Genomic_DNA"/>
</dbReference>
<dbReference type="AlphaFoldDB" id="A0A0S4ITM1"/>
<accession>A0A0S4ITM1</accession>
<dbReference type="VEuPathDB" id="TriTrypDB:BSAL_65495"/>
<reference evidence="3" key="1">
    <citation type="submission" date="2015-09" db="EMBL/GenBank/DDBJ databases">
        <authorList>
            <consortium name="Pathogen Informatics"/>
        </authorList>
    </citation>
    <scope>NUCLEOTIDE SEQUENCE [LARGE SCALE GENOMIC DNA]</scope>
    <source>
        <strain evidence="3">Lake Konstanz</strain>
    </source>
</reference>
<keyword evidence="1" id="KW-0175">Coiled coil</keyword>
<organism evidence="2 3">
    <name type="scientific">Bodo saltans</name>
    <name type="common">Flagellated protozoan</name>
    <dbReference type="NCBI Taxonomy" id="75058"/>
    <lineage>
        <taxon>Eukaryota</taxon>
        <taxon>Discoba</taxon>
        <taxon>Euglenozoa</taxon>
        <taxon>Kinetoplastea</taxon>
        <taxon>Metakinetoplastina</taxon>
        <taxon>Eubodonida</taxon>
        <taxon>Bodonidae</taxon>
        <taxon>Bodo</taxon>
    </lineage>
</organism>
<dbReference type="Gene3D" id="1.10.287.1490">
    <property type="match status" value="1"/>
</dbReference>
<dbReference type="Proteomes" id="UP000051952">
    <property type="component" value="Unassembled WGS sequence"/>
</dbReference>
<protein>
    <submittedName>
        <fullName evidence="2">Uncharacterized protein</fullName>
    </submittedName>
</protein>
<dbReference type="OrthoDB" id="271514at2759"/>
<keyword evidence="3" id="KW-1185">Reference proteome</keyword>
<evidence type="ECO:0000313" key="2">
    <source>
        <dbReference type="EMBL" id="CUF75244.1"/>
    </source>
</evidence>
<name>A0A0S4ITM1_BODSA</name>